<evidence type="ECO:0000259" key="1">
    <source>
        <dbReference type="Pfam" id="PF07484"/>
    </source>
</evidence>
<evidence type="ECO:0000313" key="3">
    <source>
        <dbReference type="Proteomes" id="UP000859505"/>
    </source>
</evidence>
<organism evidence="2 3">
    <name type="scientific">Aeromonas hydrophila</name>
    <dbReference type="NCBI Taxonomy" id="644"/>
    <lineage>
        <taxon>Bacteria</taxon>
        <taxon>Pseudomonadati</taxon>
        <taxon>Pseudomonadota</taxon>
        <taxon>Gammaproteobacteria</taxon>
        <taxon>Aeromonadales</taxon>
        <taxon>Aeromonadaceae</taxon>
        <taxon>Aeromonas</taxon>
    </lineage>
</organism>
<dbReference type="InterPro" id="IPR011083">
    <property type="entry name" value="Phage_tail_collar_dom"/>
</dbReference>
<feature type="domain" description="Phage tail collar" evidence="1">
    <location>
        <begin position="7"/>
        <end position="62"/>
    </location>
</feature>
<name>A0AAD3UC90_AERHY</name>
<evidence type="ECO:0000313" key="2">
    <source>
        <dbReference type="EMBL" id="HAT6344790.1"/>
    </source>
</evidence>
<dbReference type="Proteomes" id="UP000859505">
    <property type="component" value="Unassembled WGS sequence"/>
</dbReference>
<dbReference type="SUPFAM" id="SSF88874">
    <property type="entry name" value="Receptor-binding domain of short tail fibre protein gp12"/>
    <property type="match status" value="1"/>
</dbReference>
<comment type="caution">
    <text evidence="2">The sequence shown here is derived from an EMBL/GenBank/DDBJ whole genome shotgun (WGS) entry which is preliminary data.</text>
</comment>
<dbReference type="RefSeq" id="WP_408788588.1">
    <property type="nucleotide sequence ID" value="NZ_JBGWTT010000002.1"/>
</dbReference>
<protein>
    <recommendedName>
        <fullName evidence="1">Phage tail collar domain-containing protein</fullName>
    </recommendedName>
</protein>
<dbReference type="InterPro" id="IPR037053">
    <property type="entry name" value="Phage_tail_collar_dom_sf"/>
</dbReference>
<dbReference type="EMBL" id="DACTUL010000019">
    <property type="protein sequence ID" value="HAT6344790.1"/>
    <property type="molecule type" value="Genomic_DNA"/>
</dbReference>
<dbReference type="AlphaFoldDB" id="A0AAD3UC90"/>
<dbReference type="Gene3D" id="3.90.1340.10">
    <property type="entry name" value="Phage tail collar domain"/>
    <property type="match status" value="1"/>
</dbReference>
<gene>
    <name evidence="2" type="ORF">JAJ28_002532</name>
</gene>
<dbReference type="Pfam" id="PF07484">
    <property type="entry name" value="Collar"/>
    <property type="match status" value="1"/>
</dbReference>
<accession>A0AAD3UC90</accession>
<sequence length="191" mass="19665">MSEAFVGEIRMFAGNYAPEGWTLCDGKLLSINDNQALYSLLGTLYGGNGSNTFAVPDYSGRLVVGAGTGPGLTPRVLSTTTGLAEVTMRPENTPSHTHAFMANTGAATSAEPSPTTSPGKMTFGKFPGAGIITGLYSKSSGTSATHSLNSGFLGTALIPPSINATPHSNLMGSLSISYIICLVGLYPTRPQ</sequence>
<reference evidence="2" key="1">
    <citation type="journal article" date="2018" name="Genome Biol.">
        <title>SKESA: strategic k-mer extension for scrupulous assemblies.</title>
        <authorList>
            <person name="Souvorov A."/>
            <person name="Agarwala R."/>
            <person name="Lipman D.J."/>
        </authorList>
    </citation>
    <scope>NUCLEOTIDE SEQUENCE</scope>
    <source>
        <strain evidence="2">OLC2673_Aeromonas</strain>
    </source>
</reference>
<reference evidence="2" key="2">
    <citation type="submission" date="2020-01" db="EMBL/GenBank/DDBJ databases">
        <authorList>
            <consortium name="NCBI Pathogen Detection Project"/>
        </authorList>
    </citation>
    <scope>NUCLEOTIDE SEQUENCE</scope>
    <source>
        <strain evidence="2">OLC2673_Aeromonas</strain>
    </source>
</reference>
<proteinExistence type="predicted"/>